<reference evidence="1" key="1">
    <citation type="journal article" date="2014" name="Front. Microbiol.">
        <title>High frequency of phylogenetically diverse reductive dehalogenase-homologous genes in deep subseafloor sedimentary metagenomes.</title>
        <authorList>
            <person name="Kawai M."/>
            <person name="Futagami T."/>
            <person name="Toyoda A."/>
            <person name="Takaki Y."/>
            <person name="Nishi S."/>
            <person name="Hori S."/>
            <person name="Arai W."/>
            <person name="Tsubouchi T."/>
            <person name="Morono Y."/>
            <person name="Uchiyama I."/>
            <person name="Ito T."/>
            <person name="Fujiyama A."/>
            <person name="Inagaki F."/>
            <person name="Takami H."/>
        </authorList>
    </citation>
    <scope>NUCLEOTIDE SEQUENCE</scope>
    <source>
        <strain evidence="1">Expedition CK06-06</strain>
    </source>
</reference>
<dbReference type="SUPFAM" id="SSF53822">
    <property type="entry name" value="Periplasmic binding protein-like I"/>
    <property type="match status" value="1"/>
</dbReference>
<accession>X1H3A9</accession>
<evidence type="ECO:0008006" key="2">
    <source>
        <dbReference type="Google" id="ProtNLM"/>
    </source>
</evidence>
<dbReference type="Gene3D" id="3.40.50.2300">
    <property type="match status" value="1"/>
</dbReference>
<organism evidence="1">
    <name type="scientific">marine sediment metagenome</name>
    <dbReference type="NCBI Taxonomy" id="412755"/>
    <lineage>
        <taxon>unclassified sequences</taxon>
        <taxon>metagenomes</taxon>
        <taxon>ecological metagenomes</taxon>
    </lineage>
</organism>
<protein>
    <recommendedName>
        <fullName evidence="2">Leucine-binding protein domain-containing protein</fullName>
    </recommendedName>
</protein>
<feature type="non-terminal residue" evidence="1">
    <location>
        <position position="1"/>
    </location>
</feature>
<dbReference type="AlphaFoldDB" id="X1H3A9"/>
<dbReference type="EMBL" id="BARU01009644">
    <property type="protein sequence ID" value="GAH39763.1"/>
    <property type="molecule type" value="Genomic_DNA"/>
</dbReference>
<proteinExistence type="predicted"/>
<sequence>AGDINREEVAGFYEDYKERHEKGYVEVGALFYDSLKIMAMVMEKCKNPIDTACLKEKLYQVKDYYGASGETSFDEYGDATKTVILKTIKNGQFVPLEDF</sequence>
<dbReference type="InterPro" id="IPR028082">
    <property type="entry name" value="Peripla_BP_I"/>
</dbReference>
<gene>
    <name evidence="1" type="ORF">S03H2_18576</name>
</gene>
<evidence type="ECO:0000313" key="1">
    <source>
        <dbReference type="EMBL" id="GAH39763.1"/>
    </source>
</evidence>
<comment type="caution">
    <text evidence="1">The sequence shown here is derived from an EMBL/GenBank/DDBJ whole genome shotgun (WGS) entry which is preliminary data.</text>
</comment>
<name>X1H3A9_9ZZZZ</name>